<name>A0A8T9C6U5_9HELO</name>
<dbReference type="InterPro" id="IPR005198">
    <property type="entry name" value="Glyco_hydro_76"/>
</dbReference>
<dbReference type="Proteomes" id="UP000469558">
    <property type="component" value="Unassembled WGS sequence"/>
</dbReference>
<dbReference type="Gene3D" id="1.50.10.20">
    <property type="match status" value="1"/>
</dbReference>
<dbReference type="SUPFAM" id="SSF48208">
    <property type="entry name" value="Six-hairpin glycosidases"/>
    <property type="match status" value="1"/>
</dbReference>
<comment type="caution">
    <text evidence="1">The sequence shown here is derived from an EMBL/GenBank/DDBJ whole genome shotgun (WGS) entry which is preliminary data.</text>
</comment>
<protein>
    <recommendedName>
        <fullName evidence="3">Mannan endo-1,6-alpha-mannosidase</fullName>
    </recommendedName>
</protein>
<organism evidence="1 2">
    <name type="scientific">Lachnellula suecica</name>
    <dbReference type="NCBI Taxonomy" id="602035"/>
    <lineage>
        <taxon>Eukaryota</taxon>
        <taxon>Fungi</taxon>
        <taxon>Dikarya</taxon>
        <taxon>Ascomycota</taxon>
        <taxon>Pezizomycotina</taxon>
        <taxon>Leotiomycetes</taxon>
        <taxon>Helotiales</taxon>
        <taxon>Lachnaceae</taxon>
        <taxon>Lachnellula</taxon>
    </lineage>
</organism>
<dbReference type="InterPro" id="IPR008928">
    <property type="entry name" value="6-hairpin_glycosidase_sf"/>
</dbReference>
<dbReference type="Pfam" id="PF03663">
    <property type="entry name" value="Glyco_hydro_76"/>
    <property type="match status" value="1"/>
</dbReference>
<dbReference type="AlphaFoldDB" id="A0A8T9C6U5"/>
<dbReference type="EMBL" id="QGMK01000476">
    <property type="protein sequence ID" value="TVY81459.1"/>
    <property type="molecule type" value="Genomic_DNA"/>
</dbReference>
<dbReference type="OrthoDB" id="9984024at2759"/>
<evidence type="ECO:0008006" key="3">
    <source>
        <dbReference type="Google" id="ProtNLM"/>
    </source>
</evidence>
<dbReference type="InterPro" id="IPR053169">
    <property type="entry name" value="MUG_Protein"/>
</dbReference>
<evidence type="ECO:0000313" key="2">
    <source>
        <dbReference type="Proteomes" id="UP000469558"/>
    </source>
</evidence>
<keyword evidence="2" id="KW-1185">Reference proteome</keyword>
<dbReference type="PANTHER" id="PTHR47791">
    <property type="entry name" value="MEIOTICALLY UP-REGULATED GENE 191 PROTEIN"/>
    <property type="match status" value="1"/>
</dbReference>
<sequence length="359" mass="39227">MGQSFSTTTKQWANISGWEAANVYNDIIDNDRYSGDNTWQSSYGAALSAIASTPSLQNGRAQTEDMYTDDRLWWCLAMLRTYDTYDRGNMKNTALLAAINSYDTIAKQSLLSSKDSGTMPSGRSIQIKAGCDVDGAVYWTSQATSPVTSISTSLFAEVSAWLFDITSNSTYHDNAVKSLGWIQRVALDAKTGTVGKDSMRPANCQILPGGLTYNTGVYLGTLSSLYLTTGNTSYLDAANLTASHTALGHWTSKSTTPKLVVDEEIGVTKAGDQVQWRDVLFRNLVDYYILVSEKNINPTVRTQIKAFWQANYDQIQKFAKPNPNVDLYTAEWFGAVKTGSDWGTGSVVSVLNGAMVILG</sequence>
<accession>A0A8T9C6U5</accession>
<dbReference type="PANTHER" id="PTHR47791:SF3">
    <property type="entry name" value="MEIOTICALLY UP-REGULATED GENE 191 PROTEIN"/>
    <property type="match status" value="1"/>
</dbReference>
<gene>
    <name evidence="1" type="ORF">LSUE1_G001867</name>
</gene>
<evidence type="ECO:0000313" key="1">
    <source>
        <dbReference type="EMBL" id="TVY81459.1"/>
    </source>
</evidence>
<proteinExistence type="predicted"/>
<reference evidence="1 2" key="1">
    <citation type="submission" date="2018-05" db="EMBL/GenBank/DDBJ databases">
        <title>Genome sequencing and assembly of the regulated plant pathogen Lachnellula willkommii and related sister species for the development of diagnostic species identification markers.</title>
        <authorList>
            <person name="Giroux E."/>
            <person name="Bilodeau G."/>
        </authorList>
    </citation>
    <scope>NUCLEOTIDE SEQUENCE [LARGE SCALE GENOMIC DNA]</scope>
    <source>
        <strain evidence="1 2">CBS 268.59</strain>
    </source>
</reference>
<dbReference type="GO" id="GO:0005975">
    <property type="term" value="P:carbohydrate metabolic process"/>
    <property type="evidence" value="ECO:0007669"/>
    <property type="project" value="InterPro"/>
</dbReference>